<dbReference type="PANTHER" id="PTHR43335:SF4">
    <property type="entry name" value="ABC TRANSPORTER, ATP-BINDING PROTEIN"/>
    <property type="match status" value="1"/>
</dbReference>
<dbReference type="SMART" id="SM00382">
    <property type="entry name" value="AAA"/>
    <property type="match status" value="1"/>
</dbReference>
<dbReference type="KEGG" id="hlm:DV707_07200"/>
<keyword evidence="4 7" id="KW-0067">ATP-binding</keyword>
<dbReference type="InterPro" id="IPR027417">
    <property type="entry name" value="P-loop_NTPase"/>
</dbReference>
<evidence type="ECO:0000256" key="5">
    <source>
        <dbReference type="SAM" id="MobiDB-lite"/>
    </source>
</evidence>
<evidence type="ECO:0000313" key="7">
    <source>
        <dbReference type="EMBL" id="QCC47466.1"/>
    </source>
</evidence>
<name>A0A4D6H2E3_9EURY</name>
<feature type="region of interest" description="Disordered" evidence="5">
    <location>
        <begin position="259"/>
        <end position="295"/>
    </location>
</feature>
<dbReference type="PANTHER" id="PTHR43335">
    <property type="entry name" value="ABC TRANSPORTER, ATP-BINDING PROTEIN"/>
    <property type="match status" value="1"/>
</dbReference>
<proteinExistence type="inferred from homology"/>
<dbReference type="Gene3D" id="3.40.50.300">
    <property type="entry name" value="P-loop containing nucleotide triphosphate hydrolases"/>
    <property type="match status" value="1"/>
</dbReference>
<organism evidence="7 8">
    <name type="scientific">Halobellus limi</name>
    <dbReference type="NCBI Taxonomy" id="699433"/>
    <lineage>
        <taxon>Archaea</taxon>
        <taxon>Methanobacteriati</taxon>
        <taxon>Methanobacteriota</taxon>
        <taxon>Stenosarchaea group</taxon>
        <taxon>Halobacteria</taxon>
        <taxon>Halobacteriales</taxon>
        <taxon>Haloferacaceae</taxon>
        <taxon>Halobellus</taxon>
    </lineage>
</organism>
<dbReference type="EMBL" id="CP031311">
    <property type="protein sequence ID" value="QCC47466.1"/>
    <property type="molecule type" value="Genomic_DNA"/>
</dbReference>
<feature type="domain" description="ABC transporter" evidence="6">
    <location>
        <begin position="26"/>
        <end position="247"/>
    </location>
</feature>
<evidence type="ECO:0000313" key="8">
    <source>
        <dbReference type="Proteomes" id="UP000296733"/>
    </source>
</evidence>
<dbReference type="InterPro" id="IPR003593">
    <property type="entry name" value="AAA+_ATPase"/>
</dbReference>
<dbReference type="AlphaFoldDB" id="A0A4D6H2E3"/>
<evidence type="ECO:0000256" key="2">
    <source>
        <dbReference type="ARBA" id="ARBA00022448"/>
    </source>
</evidence>
<dbReference type="PROSITE" id="PS50893">
    <property type="entry name" value="ABC_TRANSPORTER_2"/>
    <property type="match status" value="1"/>
</dbReference>
<dbReference type="CDD" id="cd03230">
    <property type="entry name" value="ABC_DR_subfamily_A"/>
    <property type="match status" value="1"/>
</dbReference>
<evidence type="ECO:0000256" key="4">
    <source>
        <dbReference type="ARBA" id="ARBA00022840"/>
    </source>
</evidence>
<reference evidence="7 8" key="1">
    <citation type="journal article" date="2019" name="Nat. Commun.">
        <title>A new type of DNA phosphorothioation-based antiviral system in archaea.</title>
        <authorList>
            <person name="Xiong L."/>
            <person name="Liu S."/>
            <person name="Chen S."/>
            <person name="Xiao Y."/>
            <person name="Zhu B."/>
            <person name="Gao Y."/>
            <person name="Zhang Y."/>
            <person name="Chen B."/>
            <person name="Luo J."/>
            <person name="Deng Z."/>
            <person name="Chen X."/>
            <person name="Wang L."/>
            <person name="Chen S."/>
        </authorList>
    </citation>
    <scope>NUCLEOTIDE SEQUENCE [LARGE SCALE GENOMIC DNA]</scope>
    <source>
        <strain evidence="7 8">CGMCC 1.10331</strain>
    </source>
</reference>
<dbReference type="InterPro" id="IPR003439">
    <property type="entry name" value="ABC_transporter-like_ATP-bd"/>
</dbReference>
<comment type="similarity">
    <text evidence="1">Belongs to the ABC transporter superfamily.</text>
</comment>
<protein>
    <submittedName>
        <fullName evidence="7">ABC transporter ATP-binding protein</fullName>
    </submittedName>
</protein>
<accession>A0A4D6H2E3</accession>
<keyword evidence="3" id="KW-0547">Nucleotide-binding</keyword>
<dbReference type="GO" id="GO:0005524">
    <property type="term" value="F:ATP binding"/>
    <property type="evidence" value="ECO:0007669"/>
    <property type="project" value="UniProtKB-KW"/>
</dbReference>
<dbReference type="Proteomes" id="UP000296733">
    <property type="component" value="Chromosome"/>
</dbReference>
<keyword evidence="2" id="KW-0813">Transport</keyword>
<sequence length="295" mass="29974">MVSRRPRRRGDRRCRVVSGDAPATALRARAIEQSFGDVDVLSGVSLSVERGEVAAIVGPNGSGKSTLLRILAGIAAPDGGSVTVPRAAGGARSVGYLPQRPAFREGFTARDTLGFYAQLLDGVDDEDVAATLDRVGLSGVADRSVGSLSGGMTRLLGLGESVLGDPSVLILDEPGSGLDPAMVERLFGVLGDLAADGTAVVVASHELPAVEAHADTVHVLDEGDFGASGSPAALLAETDTGSLSAAFLQIVRAEVGEATVRSGVGSRPSESESDDERADGAAETGAESREVAADE</sequence>
<gene>
    <name evidence="7" type="ORF">DV707_07200</name>
</gene>
<evidence type="ECO:0000256" key="3">
    <source>
        <dbReference type="ARBA" id="ARBA00022741"/>
    </source>
</evidence>
<dbReference type="Pfam" id="PF00005">
    <property type="entry name" value="ABC_tran"/>
    <property type="match status" value="1"/>
</dbReference>
<evidence type="ECO:0000256" key="1">
    <source>
        <dbReference type="ARBA" id="ARBA00005417"/>
    </source>
</evidence>
<feature type="compositionally biased region" description="Basic and acidic residues" evidence="5">
    <location>
        <begin position="286"/>
        <end position="295"/>
    </location>
</feature>
<dbReference type="GO" id="GO:0016887">
    <property type="term" value="F:ATP hydrolysis activity"/>
    <property type="evidence" value="ECO:0007669"/>
    <property type="project" value="InterPro"/>
</dbReference>
<dbReference type="SUPFAM" id="SSF52540">
    <property type="entry name" value="P-loop containing nucleoside triphosphate hydrolases"/>
    <property type="match status" value="1"/>
</dbReference>
<evidence type="ECO:0000259" key="6">
    <source>
        <dbReference type="PROSITE" id="PS50893"/>
    </source>
</evidence>